<gene>
    <name evidence="1" type="ORF">TX23_16905</name>
</gene>
<dbReference type="EMBL" id="JYLN01000006">
    <property type="protein sequence ID" value="KRP71070.1"/>
    <property type="molecule type" value="Genomic_DNA"/>
</dbReference>
<dbReference type="AlphaFoldDB" id="A0A0R3ANG8"/>
<dbReference type="Proteomes" id="UP000050852">
    <property type="component" value="Unassembled WGS sequence"/>
</dbReference>
<name>A0A0R3ANG8_9PSED</name>
<dbReference type="RefSeq" id="WP_057703179.1">
    <property type="nucleotide sequence ID" value="NZ_JAUKOF010000043.1"/>
</dbReference>
<proteinExistence type="predicted"/>
<comment type="caution">
    <text evidence="1">The sequence shown here is derived from an EMBL/GenBank/DDBJ whole genome shotgun (WGS) entry which is preliminary data.</text>
</comment>
<dbReference type="PATRIC" id="fig|1615673.3.peg.4481"/>
<evidence type="ECO:0000313" key="2">
    <source>
        <dbReference type="Proteomes" id="UP000050852"/>
    </source>
</evidence>
<accession>A0A0R3ANG8</accession>
<evidence type="ECO:0000313" key="1">
    <source>
        <dbReference type="EMBL" id="KRP71070.1"/>
    </source>
</evidence>
<organism evidence="1 2">
    <name type="scientific">Pseudomonas paralactis</name>
    <dbReference type="NCBI Taxonomy" id="1615673"/>
    <lineage>
        <taxon>Bacteria</taxon>
        <taxon>Pseudomonadati</taxon>
        <taxon>Pseudomonadota</taxon>
        <taxon>Gammaproteobacteria</taxon>
        <taxon>Pseudomonadales</taxon>
        <taxon>Pseudomonadaceae</taxon>
        <taxon>Pseudomonas</taxon>
    </lineage>
</organism>
<sequence>MLKHPFLDIPYAPKLRHLLSPFDIYDREETVGEELACYDINLDTDRERLIKKYIIEKSSDLSYRHRKVLCDKLGAALSDETYNFSHLLRQAPGYYCTLPWGWSDMDNPKGFFEEIYRLANEWWKEDLQKASLEDPATW</sequence>
<dbReference type="OrthoDB" id="6984242at2"/>
<protein>
    <submittedName>
        <fullName evidence="1">Uncharacterized protein</fullName>
    </submittedName>
</protein>
<reference evidence="1 2" key="1">
    <citation type="submission" date="2015-02" db="EMBL/GenBank/DDBJ databases">
        <title>Two Pseudomonas sp. nov., isolated from raw milk.</title>
        <authorList>
            <person name="Wenning M."/>
            <person name="von Neubeck M."/>
            <person name="Huptas C."/>
            <person name="Scherer S."/>
        </authorList>
    </citation>
    <scope>NUCLEOTIDE SEQUENCE [LARGE SCALE GENOMIC DNA]</scope>
    <source>
        <strain evidence="1 2">DSM 29164</strain>
    </source>
</reference>